<evidence type="ECO:0000256" key="1">
    <source>
        <dbReference type="SAM" id="MobiDB-lite"/>
    </source>
</evidence>
<sequence length="399" mass="44167">MENTPLSAVYSLQHVRCSSTTIIPLSGQTISLKLDAGNFLLWKQQIWVTIAGYELEHFLTGEVTPPEKYIPDSSDSETILNPQFLAWNKQDQLIISWLISSMSKSILVGIVGLGPEYNSIMVPVTSRAESFPLKEVKGLLLIYEKRLESMENPSFGLDGSSPLANVASSHQQSRNVNFQHMNRGQGNDSGQGRGNGNNRGGYSGGKGGRNNGNYKPKCQICHIVGHTADRCYERMNPDFTPTNTNNHGGVNMEVALQHTYITNVPGHSTDVGSEMSWYPDSGMTNHVTYDISNLNMATDYQRSERLQMGNGIGLRILHIGDSVVRAPANNSNHAFLLKNLLHVPPIKKNLLSVSQFACDNRVLFEFHPTFCLVKDPTSGATLLHRKVENDLYSFKLSNT</sequence>
<feature type="region of interest" description="Disordered" evidence="1">
    <location>
        <begin position="180"/>
        <end position="209"/>
    </location>
</feature>
<feature type="domain" description="Retrovirus-related Pol polyprotein from transposon TNT 1-94-like beta-barrel" evidence="2">
    <location>
        <begin position="277"/>
        <end position="356"/>
    </location>
</feature>
<protein>
    <recommendedName>
        <fullName evidence="2">Retrovirus-related Pol polyprotein from transposon TNT 1-94-like beta-barrel domain-containing protein</fullName>
    </recommendedName>
</protein>
<proteinExistence type="predicted"/>
<dbReference type="PANTHER" id="PTHR47481:SF31">
    <property type="entry name" value="OS01G0873500 PROTEIN"/>
    <property type="match status" value="1"/>
</dbReference>
<evidence type="ECO:0000313" key="4">
    <source>
        <dbReference type="Proteomes" id="UP001190926"/>
    </source>
</evidence>
<organism evidence="3 4">
    <name type="scientific">Perilla frutescens var. hirtella</name>
    <name type="common">Perilla citriodora</name>
    <name type="synonym">Perilla setoyensis</name>
    <dbReference type="NCBI Taxonomy" id="608512"/>
    <lineage>
        <taxon>Eukaryota</taxon>
        <taxon>Viridiplantae</taxon>
        <taxon>Streptophyta</taxon>
        <taxon>Embryophyta</taxon>
        <taxon>Tracheophyta</taxon>
        <taxon>Spermatophyta</taxon>
        <taxon>Magnoliopsida</taxon>
        <taxon>eudicotyledons</taxon>
        <taxon>Gunneridae</taxon>
        <taxon>Pentapetalae</taxon>
        <taxon>asterids</taxon>
        <taxon>lamiids</taxon>
        <taxon>Lamiales</taxon>
        <taxon>Lamiaceae</taxon>
        <taxon>Nepetoideae</taxon>
        <taxon>Elsholtzieae</taxon>
        <taxon>Perilla</taxon>
    </lineage>
</organism>
<name>A0AAD4NWY8_PERFH</name>
<dbReference type="PANTHER" id="PTHR47481">
    <property type="match status" value="1"/>
</dbReference>
<dbReference type="AlphaFoldDB" id="A0AAD4NWY8"/>
<keyword evidence="4" id="KW-1185">Reference proteome</keyword>
<dbReference type="Proteomes" id="UP001190926">
    <property type="component" value="Unassembled WGS sequence"/>
</dbReference>
<gene>
    <name evidence="3" type="ORF">C2S53_018379</name>
</gene>
<evidence type="ECO:0000313" key="3">
    <source>
        <dbReference type="EMBL" id="KAH6755063.1"/>
    </source>
</evidence>
<comment type="caution">
    <text evidence="3">The sequence shown here is derived from an EMBL/GenBank/DDBJ whole genome shotgun (WGS) entry which is preliminary data.</text>
</comment>
<evidence type="ECO:0000259" key="2">
    <source>
        <dbReference type="Pfam" id="PF22936"/>
    </source>
</evidence>
<accession>A0AAD4NWY8</accession>
<dbReference type="InterPro" id="IPR054722">
    <property type="entry name" value="PolX-like_BBD"/>
</dbReference>
<dbReference type="Pfam" id="PF22936">
    <property type="entry name" value="Pol_BBD"/>
    <property type="match status" value="1"/>
</dbReference>
<dbReference type="EMBL" id="SDAM02029641">
    <property type="protein sequence ID" value="KAH6755063.1"/>
    <property type="molecule type" value="Genomic_DNA"/>
</dbReference>
<feature type="compositionally biased region" description="Gly residues" evidence="1">
    <location>
        <begin position="187"/>
        <end position="209"/>
    </location>
</feature>
<reference evidence="3 4" key="1">
    <citation type="journal article" date="2021" name="Nat. Commun.">
        <title>Incipient diploidization of the medicinal plant Perilla within 10,000 years.</title>
        <authorList>
            <person name="Zhang Y."/>
            <person name="Shen Q."/>
            <person name="Leng L."/>
            <person name="Zhang D."/>
            <person name="Chen S."/>
            <person name="Shi Y."/>
            <person name="Ning Z."/>
            <person name="Chen S."/>
        </authorList>
    </citation>
    <scope>NUCLEOTIDE SEQUENCE [LARGE SCALE GENOMIC DNA]</scope>
    <source>
        <strain evidence="4">cv. PC099</strain>
    </source>
</reference>